<dbReference type="RefSeq" id="WP_227707134.1">
    <property type="nucleotide sequence ID" value="NZ_JAJEQX010000008.1"/>
</dbReference>
<evidence type="ECO:0000313" key="6">
    <source>
        <dbReference type="Proteomes" id="UP001198151"/>
    </source>
</evidence>
<sequence length="650" mass="74885">MRELKTRYMERLSDLYPTIASASTEIINLQAILNLPKGTEHFLTDIHGEYEAFSHVLKNGSGSVRRKIEDVFGNTMSVRDKQSLATLIYYPKAKMDMVRQTETNMEDWYRVHLYLLIEVSKRAASKYTRSKVRKALPKDFAYVIEELITEKPGVNDKDSYYNEIISTIIRIGRAEQFIVAISELIQRLIVDHLHILGDIYDRGPGPHIIMDKLMKYHSLDIQWGNHDVLWMGAAAGQKGCIANVIRICARYGNLDILEDGYGINLLPLATFALREYKDDPCTCFKLKVPERPDSQEMQMNLRIHKAISIIQFKVEGQIIRRRKSFGLENRALLHRIDYEKGTILLDGKEYQLLDTNFPTVDPSDPYALTEEEEEIMERLENAFTGCEKLQEHMRLLLSKGSLYKVYNNNLLYHGCVPLTKDGEMRETEVYGKKYRGKALYDALETYVRKGFFALDEKERTEGKDIMWYIWLHPDSPLFGKDKMATFERYFLAEKETHGEKKNAYYSMLEDEKVVNGILREFGLDPEEAHIINGHVPVKKKDGESPIKCGGKVMVIDGGFSRAYQKQTGIAGYTLIDNSYGLLLVAHEPFESEEAAIEKESDIHSELMVVKRVVKRRLVGDTDTGRILKEQVQDLERLLEAYRNGEITEKL</sequence>
<gene>
    <name evidence="4" type="primary">fbp</name>
    <name evidence="5" type="ORF">LKD70_06010</name>
</gene>
<reference evidence="5 6" key="1">
    <citation type="submission" date="2021-10" db="EMBL/GenBank/DDBJ databases">
        <title>Anaerobic single-cell dispensing facilitates the cultivation of human gut bacteria.</title>
        <authorList>
            <person name="Afrizal A."/>
        </authorList>
    </citation>
    <scope>NUCLEOTIDE SEQUENCE [LARGE SCALE GENOMIC DNA]</scope>
    <source>
        <strain evidence="5 6">CLA-AA-H200</strain>
    </source>
</reference>
<keyword evidence="3 4" id="KW-0119">Carbohydrate metabolism</keyword>
<keyword evidence="6" id="KW-1185">Reference proteome</keyword>
<accession>A0ABS8FZ68</accession>
<dbReference type="InterPro" id="IPR009164">
    <property type="entry name" value="FBPtase_class3"/>
</dbReference>
<dbReference type="PIRSF" id="PIRSF000906">
    <property type="entry name" value="FBPtase_Bacill"/>
    <property type="match status" value="1"/>
</dbReference>
<keyword evidence="2 4" id="KW-0464">Manganese</keyword>
<dbReference type="Gene3D" id="3.60.21.10">
    <property type="match status" value="1"/>
</dbReference>
<name>A0ABS8FZ68_9FIRM</name>
<dbReference type="InterPro" id="IPR029052">
    <property type="entry name" value="Metallo-depent_PP-like"/>
</dbReference>
<evidence type="ECO:0000256" key="2">
    <source>
        <dbReference type="ARBA" id="ARBA00023211"/>
    </source>
</evidence>
<comment type="similarity">
    <text evidence="4">Belongs to the FBPase class 3 family.</text>
</comment>
<comment type="cofactor">
    <cofactor evidence="4">
        <name>Mn(2+)</name>
        <dbReference type="ChEBI" id="CHEBI:29035"/>
    </cofactor>
</comment>
<dbReference type="HAMAP" id="MF_01854">
    <property type="entry name" value="FBPase_class3"/>
    <property type="match status" value="1"/>
</dbReference>
<evidence type="ECO:0000256" key="4">
    <source>
        <dbReference type="HAMAP-Rule" id="MF_01854"/>
    </source>
</evidence>
<proteinExistence type="inferred from homology"/>
<dbReference type="EMBL" id="JAJEQX010000008">
    <property type="protein sequence ID" value="MCC2253994.1"/>
    <property type="molecule type" value="Genomic_DNA"/>
</dbReference>
<dbReference type="Pfam" id="PF06874">
    <property type="entry name" value="FBPase_2"/>
    <property type="match status" value="1"/>
</dbReference>
<comment type="catalytic activity">
    <reaction evidence="4">
        <text>beta-D-fructose 1,6-bisphosphate + H2O = beta-D-fructose 6-phosphate + phosphate</text>
        <dbReference type="Rhea" id="RHEA:11064"/>
        <dbReference type="ChEBI" id="CHEBI:15377"/>
        <dbReference type="ChEBI" id="CHEBI:32966"/>
        <dbReference type="ChEBI" id="CHEBI:43474"/>
        <dbReference type="ChEBI" id="CHEBI:57634"/>
        <dbReference type="EC" id="3.1.3.11"/>
    </reaction>
</comment>
<protein>
    <recommendedName>
        <fullName evidence="4">Fructose-1,6-bisphosphatase class 3</fullName>
        <shortName evidence="4">FBPase class 3</shortName>
        <ecNumber evidence="4">3.1.3.11</ecNumber>
    </recommendedName>
    <alternativeName>
        <fullName evidence="4">D-fructose-1,6-bisphosphate 1-phosphohydrolase class 3</fullName>
    </alternativeName>
</protein>
<comment type="caution">
    <text evidence="5">The sequence shown here is derived from an EMBL/GenBank/DDBJ whole genome shotgun (WGS) entry which is preliminary data.</text>
</comment>
<dbReference type="SUPFAM" id="SSF56300">
    <property type="entry name" value="Metallo-dependent phosphatases"/>
    <property type="match status" value="1"/>
</dbReference>
<evidence type="ECO:0000256" key="3">
    <source>
        <dbReference type="ARBA" id="ARBA00023277"/>
    </source>
</evidence>
<keyword evidence="1 4" id="KW-0378">Hydrolase</keyword>
<dbReference type="Proteomes" id="UP001198151">
    <property type="component" value="Unassembled WGS sequence"/>
</dbReference>
<evidence type="ECO:0000256" key="1">
    <source>
        <dbReference type="ARBA" id="ARBA00022801"/>
    </source>
</evidence>
<comment type="pathway">
    <text evidence="4">Carbohydrate biosynthesis; gluconeogenesis.</text>
</comment>
<dbReference type="EC" id="3.1.3.11" evidence="4"/>
<evidence type="ECO:0000313" key="5">
    <source>
        <dbReference type="EMBL" id="MCC2253994.1"/>
    </source>
</evidence>
<organism evidence="5 6">
    <name type="scientific">Ruminococcus turbiniformis</name>
    <dbReference type="NCBI Taxonomy" id="2881258"/>
    <lineage>
        <taxon>Bacteria</taxon>
        <taxon>Bacillati</taxon>
        <taxon>Bacillota</taxon>
        <taxon>Clostridia</taxon>
        <taxon>Eubacteriales</taxon>
        <taxon>Oscillospiraceae</taxon>
        <taxon>Ruminococcus</taxon>
    </lineage>
</organism>